<dbReference type="InterPro" id="IPR001610">
    <property type="entry name" value="PAC"/>
</dbReference>
<proteinExistence type="predicted"/>
<dbReference type="InterPro" id="IPR052020">
    <property type="entry name" value="Cyclic_di-GMP/3'3'-cGAMP_PDE"/>
</dbReference>
<dbReference type="PROSITE" id="PS50887">
    <property type="entry name" value="GGDEF"/>
    <property type="match status" value="1"/>
</dbReference>
<dbReference type="PANTHER" id="PTHR45228">
    <property type="entry name" value="CYCLIC DI-GMP PHOSPHODIESTERASE TM_0186-RELATED"/>
    <property type="match status" value="1"/>
</dbReference>
<evidence type="ECO:0000259" key="6">
    <source>
        <dbReference type="PROSITE" id="PS50887"/>
    </source>
</evidence>
<evidence type="ECO:0000259" key="5">
    <source>
        <dbReference type="PROSITE" id="PS50885"/>
    </source>
</evidence>
<dbReference type="PROSITE" id="PS50885">
    <property type="entry name" value="HAMP"/>
    <property type="match status" value="1"/>
</dbReference>
<organism evidence="8 9">
    <name type="scientific">Desulfallas thermosapovorans DSM 6562</name>
    <dbReference type="NCBI Taxonomy" id="1121431"/>
    <lineage>
        <taxon>Bacteria</taxon>
        <taxon>Bacillati</taxon>
        <taxon>Bacillota</taxon>
        <taxon>Clostridia</taxon>
        <taxon>Eubacteriales</taxon>
        <taxon>Desulfallaceae</taxon>
        <taxon>Desulfallas</taxon>
    </lineage>
</organism>
<feature type="domain" description="GGDEF" evidence="6">
    <location>
        <begin position="513"/>
        <end position="647"/>
    </location>
</feature>
<dbReference type="Gene3D" id="3.30.70.270">
    <property type="match status" value="1"/>
</dbReference>
<evidence type="ECO:0000313" key="9">
    <source>
        <dbReference type="Proteomes" id="UP000323166"/>
    </source>
</evidence>
<keyword evidence="1" id="KW-0175">Coiled coil</keyword>
<evidence type="ECO:0000256" key="1">
    <source>
        <dbReference type="SAM" id="Coils"/>
    </source>
</evidence>
<sequence length="822" mass="92446">MKVRTKVTLIIGLVILCMLLLLYLVNKEILLGGFAQLEELLMRQNVERALKALHVEIDNLERMNHDWASYEYTSTLTGNSGEKYFEPGLIDETLQTLGIDFMAFVDDSGQIIMGRGYNRTNSKATPLSGEMRRHILAGGILERQTDKECKSGILVLSEGPVLIASCPVFHVDNQGDARGYIIMGRFLEQRVIGQLSRVTNLPIDIYSFNSKRIQDDVADKLQYASSEETCYVKPLNDHTITGYVMIRDIYGEPGVILQAEAARMVYMQGQTAMVYILSIFLIAGFTFGVAVLIILEKMLLSRLAYLSGSVSAIGASGDFSSRIVMGGNDECKTLADDINGMLAALEQSQKDLQDSEERFRLLAENARDIVFRLRLVPEFAFDYISPALYSLAGYAPEEFYAHPGEIYKLIHPQEHYILDNLVSGKPLEFDLKKPLTMRWLHRDGRLIWVEQSTVPIYDEHNNLVAIEGIARDVTVRKELEEQLKYCSWHDSLTGLYNRAYFDMEMRRLESGRESLGLIICDVDGLKLINDTLGHDTGDRLLQLTAKILKGSLRQGDIVARVGGDEFAVLLTNSDKRVVKDICRRIHKAINNHNAVDPDLPLSLSVGFAVNDKNTGLRDIYKEADDNMYREKLNNKQSARNAIVRTMMKALEARDHINEGHIDRLRDLVVDMAEHIGLPEDDVEKLCLLARFHDIGKVGVPDGILFKPGPLTGEEVAQMQRHCEIGHRIALSVPDLEPIAELILKHHEWWNGGGYPRGLKGEEIPLACRILAIADAYDAMTSDRPYRRTFSREEALAELNSCAGIQFDPNLVTAFIELISKVN</sequence>
<dbReference type="RefSeq" id="WP_166512475.1">
    <property type="nucleotide sequence ID" value="NZ_VNHM01000016.1"/>
</dbReference>
<dbReference type="InterPro" id="IPR037522">
    <property type="entry name" value="HD_GYP_dom"/>
</dbReference>
<keyword evidence="2" id="KW-0472">Membrane</keyword>
<dbReference type="PANTHER" id="PTHR45228:SF1">
    <property type="entry name" value="CYCLIC DI-GMP PHOSPHODIESTERASE TM_0186"/>
    <property type="match status" value="1"/>
</dbReference>
<dbReference type="AlphaFoldDB" id="A0A5S4ZQX2"/>
<dbReference type="PROSITE" id="PS50112">
    <property type="entry name" value="PAS"/>
    <property type="match status" value="1"/>
</dbReference>
<dbReference type="InterPro" id="IPR029787">
    <property type="entry name" value="Nucleotide_cyclase"/>
</dbReference>
<evidence type="ECO:0000259" key="3">
    <source>
        <dbReference type="PROSITE" id="PS50112"/>
    </source>
</evidence>
<dbReference type="SMART" id="SM00267">
    <property type="entry name" value="GGDEF"/>
    <property type="match status" value="1"/>
</dbReference>
<dbReference type="NCBIfam" id="TIGR00254">
    <property type="entry name" value="GGDEF"/>
    <property type="match status" value="1"/>
</dbReference>
<feature type="domain" description="PAS" evidence="3">
    <location>
        <begin position="355"/>
        <end position="415"/>
    </location>
</feature>
<dbReference type="InterPro" id="IPR003607">
    <property type="entry name" value="HD/PDEase_dom"/>
</dbReference>
<dbReference type="Pfam" id="PF08447">
    <property type="entry name" value="PAS_3"/>
    <property type="match status" value="1"/>
</dbReference>
<dbReference type="CDD" id="cd00130">
    <property type="entry name" value="PAS"/>
    <property type="match status" value="1"/>
</dbReference>
<keyword evidence="9" id="KW-1185">Reference proteome</keyword>
<dbReference type="InterPro" id="IPR003660">
    <property type="entry name" value="HAMP_dom"/>
</dbReference>
<dbReference type="SUPFAM" id="SSF55785">
    <property type="entry name" value="PYP-like sensor domain (PAS domain)"/>
    <property type="match status" value="1"/>
</dbReference>
<dbReference type="GO" id="GO:0016020">
    <property type="term" value="C:membrane"/>
    <property type="evidence" value="ECO:0007669"/>
    <property type="project" value="InterPro"/>
</dbReference>
<keyword evidence="2" id="KW-0812">Transmembrane</keyword>
<dbReference type="CDD" id="cd06225">
    <property type="entry name" value="HAMP"/>
    <property type="match status" value="1"/>
</dbReference>
<dbReference type="InterPro" id="IPR000700">
    <property type="entry name" value="PAS-assoc_C"/>
</dbReference>
<dbReference type="Pfam" id="PF05228">
    <property type="entry name" value="CHASE4"/>
    <property type="match status" value="1"/>
</dbReference>
<dbReference type="CDD" id="cd00077">
    <property type="entry name" value="HDc"/>
    <property type="match status" value="1"/>
</dbReference>
<dbReference type="Gene3D" id="3.30.450.20">
    <property type="entry name" value="PAS domain"/>
    <property type="match status" value="1"/>
</dbReference>
<name>A0A5S4ZQX2_9FIRM</name>
<dbReference type="SUPFAM" id="SSF109604">
    <property type="entry name" value="HD-domain/PDEase-like"/>
    <property type="match status" value="1"/>
</dbReference>
<dbReference type="GO" id="GO:0007165">
    <property type="term" value="P:signal transduction"/>
    <property type="evidence" value="ECO:0007669"/>
    <property type="project" value="InterPro"/>
</dbReference>
<dbReference type="SMART" id="SM00471">
    <property type="entry name" value="HDc"/>
    <property type="match status" value="1"/>
</dbReference>
<dbReference type="InterPro" id="IPR035965">
    <property type="entry name" value="PAS-like_dom_sf"/>
</dbReference>
<dbReference type="SUPFAM" id="SSF55073">
    <property type="entry name" value="Nucleotide cyclase"/>
    <property type="match status" value="1"/>
</dbReference>
<dbReference type="SMART" id="SM00091">
    <property type="entry name" value="PAS"/>
    <property type="match status" value="1"/>
</dbReference>
<gene>
    <name evidence="8" type="ORF">LX24_02517</name>
</gene>
<dbReference type="NCBIfam" id="TIGR00229">
    <property type="entry name" value="sensory_box"/>
    <property type="match status" value="1"/>
</dbReference>
<dbReference type="InterPro" id="IPR000160">
    <property type="entry name" value="GGDEF_dom"/>
</dbReference>
<feature type="domain" description="PAC" evidence="4">
    <location>
        <begin position="433"/>
        <end position="485"/>
    </location>
</feature>
<keyword evidence="2" id="KW-1133">Transmembrane helix</keyword>
<evidence type="ECO:0000313" key="8">
    <source>
        <dbReference type="EMBL" id="TYO93952.1"/>
    </source>
</evidence>
<dbReference type="Pfam" id="PF00990">
    <property type="entry name" value="GGDEF"/>
    <property type="match status" value="1"/>
</dbReference>
<dbReference type="Proteomes" id="UP000323166">
    <property type="component" value="Unassembled WGS sequence"/>
</dbReference>
<protein>
    <submittedName>
        <fullName evidence="8">PAS domain S-box-containing protein/diguanylate cyclase (GGDEF)-like protein</fullName>
    </submittedName>
</protein>
<dbReference type="InterPro" id="IPR000014">
    <property type="entry name" value="PAS"/>
</dbReference>
<dbReference type="CDD" id="cd01949">
    <property type="entry name" value="GGDEF"/>
    <property type="match status" value="1"/>
</dbReference>
<dbReference type="Pfam" id="PF13487">
    <property type="entry name" value="HD_5"/>
    <property type="match status" value="1"/>
</dbReference>
<feature type="transmembrane region" description="Helical" evidence="2">
    <location>
        <begin position="7"/>
        <end position="25"/>
    </location>
</feature>
<feature type="domain" description="HD-GYP" evidence="7">
    <location>
        <begin position="635"/>
        <end position="822"/>
    </location>
</feature>
<dbReference type="PROSITE" id="PS51832">
    <property type="entry name" value="HD_GYP"/>
    <property type="match status" value="1"/>
</dbReference>
<dbReference type="EMBL" id="VNHM01000016">
    <property type="protein sequence ID" value="TYO93952.1"/>
    <property type="molecule type" value="Genomic_DNA"/>
</dbReference>
<evidence type="ECO:0000259" key="4">
    <source>
        <dbReference type="PROSITE" id="PS50113"/>
    </source>
</evidence>
<evidence type="ECO:0000259" key="7">
    <source>
        <dbReference type="PROSITE" id="PS51832"/>
    </source>
</evidence>
<feature type="transmembrane region" description="Helical" evidence="2">
    <location>
        <begin position="272"/>
        <end position="295"/>
    </location>
</feature>
<comment type="caution">
    <text evidence="8">The sequence shown here is derived from an EMBL/GenBank/DDBJ whole genome shotgun (WGS) entry which is preliminary data.</text>
</comment>
<dbReference type="Gene3D" id="1.10.3210.10">
    <property type="entry name" value="Hypothetical protein af1432"/>
    <property type="match status" value="1"/>
</dbReference>
<evidence type="ECO:0000256" key="2">
    <source>
        <dbReference type="SAM" id="Phobius"/>
    </source>
</evidence>
<dbReference type="InterPro" id="IPR007892">
    <property type="entry name" value="CHASE4"/>
</dbReference>
<dbReference type="InterPro" id="IPR043128">
    <property type="entry name" value="Rev_trsase/Diguanyl_cyclase"/>
</dbReference>
<dbReference type="SMART" id="SM00304">
    <property type="entry name" value="HAMP"/>
    <property type="match status" value="1"/>
</dbReference>
<accession>A0A5S4ZQX2</accession>
<feature type="domain" description="HAMP" evidence="5">
    <location>
        <begin position="297"/>
        <end position="350"/>
    </location>
</feature>
<dbReference type="InterPro" id="IPR013655">
    <property type="entry name" value="PAS_fold_3"/>
</dbReference>
<feature type="coiled-coil region" evidence="1">
    <location>
        <begin position="338"/>
        <end position="365"/>
    </location>
</feature>
<dbReference type="PROSITE" id="PS50113">
    <property type="entry name" value="PAC"/>
    <property type="match status" value="1"/>
</dbReference>
<dbReference type="SMART" id="SM00086">
    <property type="entry name" value="PAC"/>
    <property type="match status" value="1"/>
</dbReference>
<reference evidence="8 9" key="1">
    <citation type="submission" date="2019-07" db="EMBL/GenBank/DDBJ databases">
        <title>Genomic Encyclopedia of Type Strains, Phase I: the one thousand microbial genomes (KMG-I) project.</title>
        <authorList>
            <person name="Kyrpides N."/>
        </authorList>
    </citation>
    <scope>NUCLEOTIDE SEQUENCE [LARGE SCALE GENOMIC DNA]</scope>
    <source>
        <strain evidence="8 9">DSM 6562</strain>
    </source>
</reference>
<dbReference type="Gene3D" id="6.10.340.10">
    <property type="match status" value="1"/>
</dbReference>